<dbReference type="InterPro" id="IPR000835">
    <property type="entry name" value="HTH_MarR-typ"/>
</dbReference>
<dbReference type="InterPro" id="IPR000600">
    <property type="entry name" value="ROK"/>
</dbReference>
<dbReference type="Pfam" id="PF00480">
    <property type="entry name" value="ROK"/>
    <property type="match status" value="1"/>
</dbReference>
<dbReference type="EMBL" id="AP035884">
    <property type="protein sequence ID" value="BFP55251.1"/>
    <property type="molecule type" value="Genomic_DNA"/>
</dbReference>
<dbReference type="PANTHER" id="PTHR18964">
    <property type="entry name" value="ROK (REPRESSOR, ORF, KINASE) FAMILY"/>
    <property type="match status" value="1"/>
</dbReference>
<name>A0AB33KJ73_9ACTN</name>
<dbReference type="SMART" id="SM00418">
    <property type="entry name" value="HTH_ARSR"/>
    <property type="match status" value="1"/>
</dbReference>
<dbReference type="Pfam" id="PF12802">
    <property type="entry name" value="MarR_2"/>
    <property type="match status" value="1"/>
</dbReference>
<dbReference type="PANTHER" id="PTHR18964:SF149">
    <property type="entry name" value="BIFUNCTIONAL UDP-N-ACETYLGLUCOSAMINE 2-EPIMERASE_N-ACETYLMANNOSAMINE KINASE"/>
    <property type="match status" value="1"/>
</dbReference>
<dbReference type="AlphaFoldDB" id="A0AB33KJ73"/>
<dbReference type="Gene3D" id="3.30.420.40">
    <property type="match status" value="2"/>
</dbReference>
<feature type="domain" description="HTH arsR-type" evidence="2">
    <location>
        <begin position="16"/>
        <end position="96"/>
    </location>
</feature>
<evidence type="ECO:0000256" key="1">
    <source>
        <dbReference type="ARBA" id="ARBA00006479"/>
    </source>
</evidence>
<dbReference type="InterPro" id="IPR036390">
    <property type="entry name" value="WH_DNA-bd_sf"/>
</dbReference>
<protein>
    <submittedName>
        <fullName evidence="3">ROK family transcriptional regulator</fullName>
    </submittedName>
</protein>
<dbReference type="InterPro" id="IPR001845">
    <property type="entry name" value="HTH_ArsR_DNA-bd_dom"/>
</dbReference>
<dbReference type="KEGG" id="stcm:SCMC78_50580"/>
<dbReference type="InterPro" id="IPR011991">
    <property type="entry name" value="ArsR-like_HTH"/>
</dbReference>
<dbReference type="RefSeq" id="WP_319601625.1">
    <property type="nucleotide sequence ID" value="NZ_AP035884.1"/>
</dbReference>
<dbReference type="Gene3D" id="1.10.10.10">
    <property type="entry name" value="Winged helix-like DNA-binding domain superfamily/Winged helix DNA-binding domain"/>
    <property type="match status" value="1"/>
</dbReference>
<accession>A0AB33KJ73</accession>
<dbReference type="CDD" id="cd00090">
    <property type="entry name" value="HTH_ARSR"/>
    <property type="match status" value="1"/>
</dbReference>
<comment type="similarity">
    <text evidence="1">Belongs to the ROK (NagC/XylR) family.</text>
</comment>
<evidence type="ECO:0000313" key="3">
    <source>
        <dbReference type="EMBL" id="BFP55251.1"/>
    </source>
</evidence>
<dbReference type="SUPFAM" id="SSF46785">
    <property type="entry name" value="Winged helix' DNA-binding domain"/>
    <property type="match status" value="1"/>
</dbReference>
<proteinExistence type="inferred from homology"/>
<dbReference type="InterPro" id="IPR036388">
    <property type="entry name" value="WH-like_DNA-bd_sf"/>
</dbReference>
<sequence length="407" mass="42661">MAGTTPGPPGTPGTPRVLRAMNDRAALDLLLEHGPLSRTRIGKLTGLSKPTASQLLARLEAAGLVVATGTSEGRPGPNAQLYTVNARAAHVAGLDVNGQRIVAAVADVTGRTVGRFELATPGRRADRVVRQVADALDGAVKDAGLTRGDVHRLVIGTPGAFDPGTGRLRYASHLPGWHSPALLEELAAFLPMPVEYENDVNLVAVAEQRLGSARGHEDFVLLWNEEGLGAALVINGRLHRGFTGGAGEVGFLPVPGTPLVRQVVRANSGGFQELAGAQAVPRLAKALGIDTPQQPYAKVAAELLTRAADAYEQDEALTELLRQYAQRLATGLASVTAVLDPGLIVLSGEAVAAGGEILRSLIQSELAELAASRPRLVVGEIDREPVLRGALERALADTRDEVFDTSR</sequence>
<dbReference type="GO" id="GO:0003700">
    <property type="term" value="F:DNA-binding transcription factor activity"/>
    <property type="evidence" value="ECO:0007669"/>
    <property type="project" value="InterPro"/>
</dbReference>
<gene>
    <name evidence="3" type="ORF">SCMC78_50580</name>
</gene>
<organism evidence="3">
    <name type="scientific">Streptomyces sp. CMC78</name>
    <dbReference type="NCBI Taxonomy" id="3231512"/>
    <lineage>
        <taxon>Bacteria</taxon>
        <taxon>Bacillati</taxon>
        <taxon>Actinomycetota</taxon>
        <taxon>Actinomycetes</taxon>
        <taxon>Kitasatosporales</taxon>
        <taxon>Streptomycetaceae</taxon>
        <taxon>Streptomyces</taxon>
    </lineage>
</organism>
<reference evidence="3" key="1">
    <citation type="submission" date="2024-07" db="EMBL/GenBank/DDBJ databases">
        <title>Complete genome sequences of cellulolytic bacteria, Kitasatospora sp. CMC57 and Streptomyces sp. CMC78, isolated from Japanese agricultural soil.</title>
        <authorList>
            <person name="Hashimoto T."/>
            <person name="Ito M."/>
            <person name="Iwamoto M."/>
            <person name="Fukahori D."/>
            <person name="Shoda T."/>
            <person name="Sakoda M."/>
            <person name="Morohoshi T."/>
            <person name="Mitsuboshi M."/>
            <person name="Nishizawa T."/>
        </authorList>
    </citation>
    <scope>NUCLEOTIDE SEQUENCE</scope>
    <source>
        <strain evidence="3">CMC78</strain>
    </source>
</reference>
<dbReference type="InterPro" id="IPR043129">
    <property type="entry name" value="ATPase_NBD"/>
</dbReference>
<evidence type="ECO:0000259" key="2">
    <source>
        <dbReference type="SMART" id="SM00418"/>
    </source>
</evidence>
<dbReference type="SUPFAM" id="SSF53067">
    <property type="entry name" value="Actin-like ATPase domain"/>
    <property type="match status" value="1"/>
</dbReference>